<gene>
    <name evidence="3" type="ORF">WJX75_002644</name>
</gene>
<feature type="transmembrane region" description="Helical" evidence="2">
    <location>
        <begin position="282"/>
        <end position="301"/>
    </location>
</feature>
<feature type="region of interest" description="Disordered" evidence="1">
    <location>
        <begin position="1"/>
        <end position="53"/>
    </location>
</feature>
<protein>
    <recommendedName>
        <fullName evidence="5">ABC transmembrane type-1 domain-containing protein</fullName>
    </recommendedName>
</protein>
<name>A0ABR2YXR5_9CHLO</name>
<accession>A0ABR2YXR5</accession>
<feature type="transmembrane region" description="Helical" evidence="2">
    <location>
        <begin position="149"/>
        <end position="171"/>
    </location>
</feature>
<comment type="caution">
    <text evidence="3">The sequence shown here is derived from an EMBL/GenBank/DDBJ whole genome shotgun (WGS) entry which is preliminary data.</text>
</comment>
<proteinExistence type="predicted"/>
<organism evidence="3 4">
    <name type="scientific">Coccomyxa subellipsoidea</name>
    <dbReference type="NCBI Taxonomy" id="248742"/>
    <lineage>
        <taxon>Eukaryota</taxon>
        <taxon>Viridiplantae</taxon>
        <taxon>Chlorophyta</taxon>
        <taxon>core chlorophytes</taxon>
        <taxon>Trebouxiophyceae</taxon>
        <taxon>Trebouxiophyceae incertae sedis</taxon>
        <taxon>Coccomyxaceae</taxon>
        <taxon>Coccomyxa</taxon>
    </lineage>
</organism>
<feature type="transmembrane region" description="Helical" evidence="2">
    <location>
        <begin position="412"/>
        <end position="436"/>
    </location>
</feature>
<evidence type="ECO:0000313" key="3">
    <source>
        <dbReference type="EMBL" id="KAK9916442.1"/>
    </source>
</evidence>
<feature type="compositionally biased region" description="Polar residues" evidence="1">
    <location>
        <begin position="42"/>
        <end position="53"/>
    </location>
</feature>
<keyword evidence="2" id="KW-0812">Transmembrane</keyword>
<sequence length="551" mass="60829">MNLSVQLSDSSRESSNSGSQYLSVKSDGQSSLSTPTPVVASTPLSQRMIQQESRQESIAQRLAEDFAKDLKELQEISGSSSGIYHMPPFSGDSLVMIQNPEDVEDRITSLGPALPMEQKALLWLGIALDVSSKVSLCVSLARFAHRQRWLWFGATLGFFTTSSAVCVMYWMTHYPTAALEGDLRESRSKMQRSDLYEARVHGLRKETFKKWVRQLGTLCAVCQLGTAFAAIRALFSSEARQRLVEMDLRSYQLELASFFMYRLAELSARVTLLALFANIYGFWTLLAVGAHAAAVVLLLRFSPCQGQRRIWDKATASTRAQLGPALQLPLPRFDDVKLLVACMAWPPSVFVSDATDTQGRFWWRSRMCGRRSACDVALKNRLVPFPAFNCLIATEAACLLGLMWGAGVPEWAARYLGVVVLLHILWGFLGMLWLAYVHTCCVERQLDDLCRVAAQQESLHMKTLCALLPRSTARLLPVLREDAEGADEAWPASAAALTAGMAASEGSPEQVAASREGSPVQALLSSIGVQIPAGDYQEGPQSCPVWRPHKR</sequence>
<evidence type="ECO:0000313" key="4">
    <source>
        <dbReference type="Proteomes" id="UP001491310"/>
    </source>
</evidence>
<dbReference type="Proteomes" id="UP001491310">
    <property type="component" value="Unassembled WGS sequence"/>
</dbReference>
<evidence type="ECO:0008006" key="5">
    <source>
        <dbReference type="Google" id="ProtNLM"/>
    </source>
</evidence>
<keyword evidence="2" id="KW-0472">Membrane</keyword>
<keyword evidence="2" id="KW-1133">Transmembrane helix</keyword>
<dbReference type="EMBL" id="JALJOT010000003">
    <property type="protein sequence ID" value="KAK9916442.1"/>
    <property type="molecule type" value="Genomic_DNA"/>
</dbReference>
<evidence type="ECO:0000256" key="1">
    <source>
        <dbReference type="SAM" id="MobiDB-lite"/>
    </source>
</evidence>
<keyword evidence="4" id="KW-1185">Reference proteome</keyword>
<evidence type="ECO:0000256" key="2">
    <source>
        <dbReference type="SAM" id="Phobius"/>
    </source>
</evidence>
<feature type="transmembrane region" description="Helical" evidence="2">
    <location>
        <begin position="387"/>
        <end position="406"/>
    </location>
</feature>
<feature type="compositionally biased region" description="Polar residues" evidence="1">
    <location>
        <begin position="20"/>
        <end position="36"/>
    </location>
</feature>
<reference evidence="3 4" key="1">
    <citation type="journal article" date="2024" name="Nat. Commun.">
        <title>Phylogenomics reveals the evolutionary origins of lichenization in chlorophyte algae.</title>
        <authorList>
            <person name="Puginier C."/>
            <person name="Libourel C."/>
            <person name="Otte J."/>
            <person name="Skaloud P."/>
            <person name="Haon M."/>
            <person name="Grisel S."/>
            <person name="Petersen M."/>
            <person name="Berrin J.G."/>
            <person name="Delaux P.M."/>
            <person name="Dal Grande F."/>
            <person name="Keller J."/>
        </authorList>
    </citation>
    <scope>NUCLEOTIDE SEQUENCE [LARGE SCALE GENOMIC DNA]</scope>
    <source>
        <strain evidence="3 4">SAG 216-7</strain>
    </source>
</reference>